<evidence type="ECO:0000256" key="1">
    <source>
        <dbReference type="SAM" id="SignalP"/>
    </source>
</evidence>
<dbReference type="KEGG" id="tbe:Trebr_1459"/>
<dbReference type="STRING" id="906968.Trebr_1459"/>
<accession>F4LNP8</accession>
<reference evidence="3" key="1">
    <citation type="submission" date="2011-04" db="EMBL/GenBank/DDBJ databases">
        <title>The complete genome of Treponema brennaborense DSM 12168.</title>
        <authorList>
            <person name="Lucas S."/>
            <person name="Han J."/>
            <person name="Lapidus A."/>
            <person name="Bruce D."/>
            <person name="Goodwin L."/>
            <person name="Pitluck S."/>
            <person name="Peters L."/>
            <person name="Kyrpides N."/>
            <person name="Mavromatis K."/>
            <person name="Ivanova N."/>
            <person name="Mikhailova N."/>
            <person name="Pagani I."/>
            <person name="Teshima H."/>
            <person name="Detter J.C."/>
            <person name="Tapia R."/>
            <person name="Han C."/>
            <person name="Land M."/>
            <person name="Hauser L."/>
            <person name="Markowitz V."/>
            <person name="Cheng J.-F."/>
            <person name="Hugenholtz P."/>
            <person name="Woyke T."/>
            <person name="Wu D."/>
            <person name="Gronow S."/>
            <person name="Wellnitz S."/>
            <person name="Brambilla E."/>
            <person name="Klenk H.-P."/>
            <person name="Eisen J.A."/>
        </authorList>
    </citation>
    <scope>NUCLEOTIDE SEQUENCE [LARGE SCALE GENOMIC DNA]</scope>
    <source>
        <strain evidence="3">DSM 12168 / CIP 105900 / DD5/3</strain>
    </source>
</reference>
<feature type="chain" id="PRO_5003311033" description="DUF4468 domain-containing protein" evidence="1">
    <location>
        <begin position="27"/>
        <end position="181"/>
    </location>
</feature>
<organism evidence="2 3">
    <name type="scientific">Treponema brennaborense (strain DSM 12168 / CIP 105900 / DD5/3)</name>
    <dbReference type="NCBI Taxonomy" id="906968"/>
    <lineage>
        <taxon>Bacteria</taxon>
        <taxon>Pseudomonadati</taxon>
        <taxon>Spirochaetota</taxon>
        <taxon>Spirochaetia</taxon>
        <taxon>Spirochaetales</taxon>
        <taxon>Treponemataceae</taxon>
        <taxon>Treponema</taxon>
    </lineage>
</organism>
<keyword evidence="3" id="KW-1185">Reference proteome</keyword>
<name>F4LNP8_TREBD</name>
<dbReference type="EMBL" id="CP002696">
    <property type="protein sequence ID" value="AEE16883.1"/>
    <property type="molecule type" value="Genomic_DNA"/>
</dbReference>
<sequence length="181" mass="20371">MRRFFTYRFAAALCLCTCFAAVRAFAFEPLPAGYGSVRLGMTVEETKAALLKEPAFGYRGERDVSLLPGENRTLIETSGTLFLAECWFQFDEGTLSVITINLNKEQIDYYSVFSTLCEKYGEPGTLSPQKSEWTADGVVMTLERPLTLKYTDSAVFEKLQESATVRQSAVEYTRDLFLKSL</sequence>
<evidence type="ECO:0000313" key="3">
    <source>
        <dbReference type="Proteomes" id="UP000006546"/>
    </source>
</evidence>
<dbReference type="Proteomes" id="UP000006546">
    <property type="component" value="Chromosome"/>
</dbReference>
<gene>
    <name evidence="2" type="ordered locus">Trebr_1459</name>
</gene>
<dbReference type="RefSeq" id="WP_013758588.1">
    <property type="nucleotide sequence ID" value="NC_015500.1"/>
</dbReference>
<evidence type="ECO:0000313" key="2">
    <source>
        <dbReference type="EMBL" id="AEE16883.1"/>
    </source>
</evidence>
<keyword evidence="1" id="KW-0732">Signal</keyword>
<protein>
    <recommendedName>
        <fullName evidence="4">DUF4468 domain-containing protein</fullName>
    </recommendedName>
</protein>
<evidence type="ECO:0008006" key="4">
    <source>
        <dbReference type="Google" id="ProtNLM"/>
    </source>
</evidence>
<feature type="signal peptide" evidence="1">
    <location>
        <begin position="1"/>
        <end position="26"/>
    </location>
</feature>
<proteinExistence type="predicted"/>
<dbReference type="AlphaFoldDB" id="F4LNP8"/>
<dbReference type="eggNOG" id="ENOG5033HN8">
    <property type="taxonomic scope" value="Bacteria"/>
</dbReference>
<dbReference type="HOGENOM" id="CLU_094598_1_0_12"/>